<dbReference type="GO" id="GO:0015031">
    <property type="term" value="P:protein transport"/>
    <property type="evidence" value="ECO:0007669"/>
    <property type="project" value="UniProtKB-KW"/>
</dbReference>
<dbReference type="GO" id="GO:0032977">
    <property type="term" value="F:membrane insertase activity"/>
    <property type="evidence" value="ECO:0007669"/>
    <property type="project" value="InterPro"/>
</dbReference>
<dbReference type="RefSeq" id="WP_183417462.1">
    <property type="nucleotide sequence ID" value="NZ_JACHXA010000009.1"/>
</dbReference>
<comment type="subunit">
    <text evidence="13">Interacts with the Sec translocase complex via SecD. Specifically interacts with transmembrane segments of nascent integral membrane proteins during membrane integration.</text>
</comment>
<keyword evidence="8 13" id="KW-1133">Transmembrane helix</keyword>
<dbReference type="Gene3D" id="2.70.98.90">
    <property type="match status" value="1"/>
</dbReference>
<evidence type="ECO:0000313" key="18">
    <source>
        <dbReference type="Proteomes" id="UP000581135"/>
    </source>
</evidence>
<feature type="region of interest" description="Disordered" evidence="14">
    <location>
        <begin position="37"/>
        <end position="74"/>
    </location>
</feature>
<keyword evidence="18" id="KW-1185">Reference proteome</keyword>
<feature type="domain" description="Membrane insertase YidC/Oxa/ALB C-terminal" evidence="15">
    <location>
        <begin position="377"/>
        <end position="579"/>
    </location>
</feature>
<evidence type="ECO:0000259" key="15">
    <source>
        <dbReference type="Pfam" id="PF02096"/>
    </source>
</evidence>
<proteinExistence type="inferred from homology"/>
<dbReference type="Pfam" id="PF02096">
    <property type="entry name" value="60KD_IMP"/>
    <property type="match status" value="1"/>
</dbReference>
<feature type="transmembrane region" description="Helical" evidence="13">
    <location>
        <begin position="440"/>
        <end position="460"/>
    </location>
</feature>
<reference evidence="17 18" key="1">
    <citation type="submission" date="2020-08" db="EMBL/GenBank/DDBJ databases">
        <title>Genomic Encyclopedia of Type Strains, Phase III (KMG-III): the genomes of soil and plant-associated and newly described type strains.</title>
        <authorList>
            <person name="Whitman W."/>
        </authorList>
    </citation>
    <scope>NUCLEOTIDE SEQUENCE [LARGE SCALE GENOMIC DNA]</scope>
    <source>
        <strain evidence="17 18">CECT 8803</strain>
    </source>
</reference>
<dbReference type="InterPro" id="IPR028055">
    <property type="entry name" value="YidC/Oxa/ALB_C"/>
</dbReference>
<dbReference type="Proteomes" id="UP000581135">
    <property type="component" value="Unassembled WGS sequence"/>
</dbReference>
<dbReference type="GO" id="GO:0005886">
    <property type="term" value="C:plasma membrane"/>
    <property type="evidence" value="ECO:0007669"/>
    <property type="project" value="UniProtKB-SubCell"/>
</dbReference>
<dbReference type="InterPro" id="IPR038221">
    <property type="entry name" value="YidC_periplasmic_sf"/>
</dbReference>
<evidence type="ECO:0000256" key="6">
    <source>
        <dbReference type="ARBA" id="ARBA00022692"/>
    </source>
</evidence>
<dbReference type="PANTHER" id="PTHR12428:SF65">
    <property type="entry name" value="CYTOCHROME C OXIDASE ASSEMBLY PROTEIN COX18, MITOCHONDRIAL"/>
    <property type="match status" value="1"/>
</dbReference>
<feature type="compositionally biased region" description="Low complexity" evidence="14">
    <location>
        <begin position="37"/>
        <end position="54"/>
    </location>
</feature>
<evidence type="ECO:0000256" key="8">
    <source>
        <dbReference type="ARBA" id="ARBA00022989"/>
    </source>
</evidence>
<keyword evidence="5 13" id="KW-1003">Cell membrane</keyword>
<evidence type="ECO:0000256" key="2">
    <source>
        <dbReference type="ARBA" id="ARBA00010527"/>
    </source>
</evidence>
<dbReference type="EMBL" id="JACHXA010000009">
    <property type="protein sequence ID" value="MBB3066637.1"/>
    <property type="molecule type" value="Genomic_DNA"/>
</dbReference>
<comment type="subcellular location">
    <subcellularLocation>
        <location evidence="1">Cell inner membrane</location>
        <topology evidence="1">Multi-pass membrane protein</topology>
    </subcellularLocation>
    <subcellularLocation>
        <location evidence="13">Cell membrane</location>
        <topology evidence="13">Multi-pass membrane protein</topology>
    </subcellularLocation>
</comment>
<dbReference type="Pfam" id="PF14849">
    <property type="entry name" value="YidC_periplas"/>
    <property type="match status" value="1"/>
</dbReference>
<dbReference type="NCBIfam" id="TIGR03593">
    <property type="entry name" value="yidC_nterm"/>
    <property type="match status" value="1"/>
</dbReference>
<gene>
    <name evidence="13" type="primary">yidC</name>
    <name evidence="17" type="ORF">FHR98_002945</name>
</gene>
<sequence length="593" mass="66237">MDQKNIIIAITLSVAILLGFQFFYEVPRLKEQQQLAAQQAAQQPQGDAIIPQPGSGTGTGDSVAAPGSDAATTLQNKTRDELLEEDPRVKISSPQLSGSIRLRGGRLDDLVLLNYREEIAPESPKIRLLNPVGGGEGYFADLGWAPSDPAVKVPGADTLWQAEGGPLAPGQDVKLSWNNGGGLTFERIYSLSDNYLFTVKQRVTNDSATPVSLAPYGLISRRGTPETLGFYILHEGLLGVFDGTLKEVDYSDLADDGRIEQDTTGGWIGITDKYWLVALLPDQERKLGTRFVYDGTGPLPKYQTDYIWEQQEVAAGSSLETTNRIFAGAKRVVLLDQIRDKYNVAGLDRAVDFGWFYFLTKPIFYVMHFFNDLLGNFGLAIMALTVCIKLVFFPLANKSYKSMAKMRKLTPELTELRERYSGDKTKLNTEMMQLYKKEKVNPLSGCLPILIQIPVFFALYKVIFVTIEMRHAPFFGWIQDLSAKDPTSIFNLFGLLPYDIPNLGPLEILSLGIWPLVMGFTMWFQQRLNPPPPDKTQAMIFQLMPIFFTFILAGFPAGLVIYWTWNNSLSILQQVVIMKRQGVPIGRMPTKKT</sequence>
<accession>A0A839SV01</accession>
<dbReference type="HAMAP" id="MF_01810">
    <property type="entry name" value="YidC_type1"/>
    <property type="match status" value="1"/>
</dbReference>
<keyword evidence="9 13" id="KW-0472">Membrane</keyword>
<feature type="transmembrane region" description="Helical" evidence="13">
    <location>
        <begin position="377"/>
        <end position="397"/>
    </location>
</feature>
<evidence type="ECO:0000256" key="12">
    <source>
        <dbReference type="ARBA" id="ARBA00033342"/>
    </source>
</evidence>
<evidence type="ECO:0000256" key="14">
    <source>
        <dbReference type="SAM" id="MobiDB-lite"/>
    </source>
</evidence>
<evidence type="ECO:0000259" key="16">
    <source>
        <dbReference type="Pfam" id="PF14849"/>
    </source>
</evidence>
<keyword evidence="7 13" id="KW-0653">Protein transport</keyword>
<dbReference type="GO" id="GO:0051205">
    <property type="term" value="P:protein insertion into membrane"/>
    <property type="evidence" value="ECO:0007669"/>
    <property type="project" value="TreeGrafter"/>
</dbReference>
<feature type="domain" description="Membrane insertase YidC N-terminal" evidence="16">
    <location>
        <begin position="88"/>
        <end position="365"/>
    </location>
</feature>
<name>A0A839SV01_9PROT</name>
<dbReference type="CDD" id="cd19961">
    <property type="entry name" value="EcYidC-like_peri"/>
    <property type="match status" value="1"/>
</dbReference>
<dbReference type="InterPro" id="IPR028053">
    <property type="entry name" value="Membr_insert_YidC_N"/>
</dbReference>
<organism evidence="17 18">
    <name type="scientific">Limibacillus halophilus</name>
    <dbReference type="NCBI Taxonomy" id="1579333"/>
    <lineage>
        <taxon>Bacteria</taxon>
        <taxon>Pseudomonadati</taxon>
        <taxon>Pseudomonadota</taxon>
        <taxon>Alphaproteobacteria</taxon>
        <taxon>Rhodospirillales</taxon>
        <taxon>Rhodovibrionaceae</taxon>
        <taxon>Limibacillus</taxon>
    </lineage>
</organism>
<evidence type="ECO:0000256" key="4">
    <source>
        <dbReference type="ARBA" id="ARBA00022448"/>
    </source>
</evidence>
<dbReference type="InterPro" id="IPR019998">
    <property type="entry name" value="Membr_insert_YidC"/>
</dbReference>
<feature type="transmembrane region" description="Helical" evidence="13">
    <location>
        <begin position="545"/>
        <end position="565"/>
    </location>
</feature>
<feature type="transmembrane region" description="Helical" evidence="13">
    <location>
        <begin position="503"/>
        <end position="524"/>
    </location>
</feature>
<evidence type="ECO:0000256" key="1">
    <source>
        <dbReference type="ARBA" id="ARBA00004429"/>
    </source>
</evidence>
<evidence type="ECO:0000256" key="9">
    <source>
        <dbReference type="ARBA" id="ARBA00023136"/>
    </source>
</evidence>
<feature type="transmembrane region" description="Helical" evidence="13">
    <location>
        <begin position="6"/>
        <end position="24"/>
    </location>
</feature>
<evidence type="ECO:0000256" key="3">
    <source>
        <dbReference type="ARBA" id="ARBA00015325"/>
    </source>
</evidence>
<dbReference type="AlphaFoldDB" id="A0A839SV01"/>
<evidence type="ECO:0000256" key="7">
    <source>
        <dbReference type="ARBA" id="ARBA00022927"/>
    </source>
</evidence>
<keyword evidence="10 13" id="KW-0143">Chaperone</keyword>
<evidence type="ECO:0000313" key="17">
    <source>
        <dbReference type="EMBL" id="MBB3066637.1"/>
    </source>
</evidence>
<comment type="similarity">
    <text evidence="2 13">Belongs to the OXA1/ALB3/YidC family. Type 1 subfamily.</text>
</comment>
<comment type="function">
    <text evidence="13">Required for the insertion and/or proper folding and/or complex formation of integral membrane proteins into the membrane. Involved in integration of membrane proteins that insert both dependently and independently of the Sec translocase complex, as well as at least some lipoproteins. Aids folding of multispanning membrane proteins.</text>
</comment>
<evidence type="ECO:0000256" key="11">
    <source>
        <dbReference type="ARBA" id="ARBA00033245"/>
    </source>
</evidence>
<keyword evidence="6 13" id="KW-0812">Transmembrane</keyword>
<protein>
    <recommendedName>
        <fullName evidence="3 13">Membrane protein insertase YidC</fullName>
    </recommendedName>
    <alternativeName>
        <fullName evidence="12 13">Foldase YidC</fullName>
    </alternativeName>
    <alternativeName>
        <fullName evidence="11 13">Membrane integrase YidC</fullName>
    </alternativeName>
    <alternativeName>
        <fullName evidence="13">Membrane protein YidC</fullName>
    </alternativeName>
</protein>
<dbReference type="PRINTS" id="PR01900">
    <property type="entry name" value="YIDCPROTEIN"/>
</dbReference>
<evidence type="ECO:0000256" key="10">
    <source>
        <dbReference type="ARBA" id="ARBA00023186"/>
    </source>
</evidence>
<dbReference type="PRINTS" id="PR00701">
    <property type="entry name" value="60KDINNERMP"/>
</dbReference>
<dbReference type="NCBIfam" id="TIGR03592">
    <property type="entry name" value="yidC_oxa1_cterm"/>
    <property type="match status" value="1"/>
</dbReference>
<evidence type="ECO:0000256" key="13">
    <source>
        <dbReference type="HAMAP-Rule" id="MF_01810"/>
    </source>
</evidence>
<comment type="caution">
    <text evidence="17">The sequence shown here is derived from an EMBL/GenBank/DDBJ whole genome shotgun (WGS) entry which is preliminary data.</text>
</comment>
<keyword evidence="4 13" id="KW-0813">Transport</keyword>
<dbReference type="PANTHER" id="PTHR12428">
    <property type="entry name" value="OXA1"/>
    <property type="match status" value="1"/>
</dbReference>
<dbReference type="InterPro" id="IPR001708">
    <property type="entry name" value="YidC/ALB3/OXA1/COX18"/>
</dbReference>
<dbReference type="CDD" id="cd20070">
    <property type="entry name" value="5TM_YidC_Alb3"/>
    <property type="match status" value="1"/>
</dbReference>
<dbReference type="InterPro" id="IPR047196">
    <property type="entry name" value="YidC_ALB_C"/>
</dbReference>
<evidence type="ECO:0000256" key="5">
    <source>
        <dbReference type="ARBA" id="ARBA00022475"/>
    </source>
</evidence>
<dbReference type="NCBIfam" id="NF002353">
    <property type="entry name" value="PRK01318.1-4"/>
    <property type="match status" value="1"/>
</dbReference>